<evidence type="ECO:0000313" key="3">
    <source>
        <dbReference type="Proteomes" id="UP000260664"/>
    </source>
</evidence>
<feature type="transmembrane region" description="Helical" evidence="1">
    <location>
        <begin position="12"/>
        <end position="31"/>
    </location>
</feature>
<comment type="caution">
    <text evidence="2">The sequence shown here is derived from an EMBL/GenBank/DDBJ whole genome shotgun (WGS) entry which is preliminary data.</text>
</comment>
<keyword evidence="1" id="KW-0812">Transmembrane</keyword>
<name>A0A3E4EZS6_9FIRM</name>
<protein>
    <submittedName>
        <fullName evidence="2">Uncharacterized protein</fullName>
    </submittedName>
</protein>
<keyword evidence="1" id="KW-1133">Transmembrane helix</keyword>
<sequence length="212" mass="25377">MKERVFIKKNVFTCVMFGAILLFIIYESLIANTDLSILAFFIAIPTFILSFLKLLVDILEDINNKITNFLKQTEENNNIEWQILDEIRENDENNVDKIIKEYMDGHLDYEWIEESLYQYHKARRVRKKVRKMRRAILYLYYFIFMLMFLLLLLHTELSTIISNGSLGEVDLNLFTLWSLIVVLIEIMMKDIFEDIVGFFLDKKIGTNLEWYQ</sequence>
<evidence type="ECO:0000256" key="1">
    <source>
        <dbReference type="SAM" id="Phobius"/>
    </source>
</evidence>
<dbReference type="EMBL" id="QSOI01000017">
    <property type="protein sequence ID" value="RGI82152.1"/>
    <property type="molecule type" value="Genomic_DNA"/>
</dbReference>
<feature type="transmembrane region" description="Helical" evidence="1">
    <location>
        <begin position="135"/>
        <end position="154"/>
    </location>
</feature>
<dbReference type="Proteomes" id="UP000260664">
    <property type="component" value="Unassembled WGS sequence"/>
</dbReference>
<gene>
    <name evidence="2" type="ORF">DXD84_12025</name>
</gene>
<keyword evidence="1" id="KW-0472">Membrane</keyword>
<feature type="transmembrane region" description="Helical" evidence="1">
    <location>
        <begin position="174"/>
        <end position="192"/>
    </location>
</feature>
<proteinExistence type="predicted"/>
<dbReference type="AlphaFoldDB" id="A0A3E4EZS6"/>
<feature type="transmembrane region" description="Helical" evidence="1">
    <location>
        <begin position="37"/>
        <end position="56"/>
    </location>
</feature>
<dbReference type="RefSeq" id="WP_117495606.1">
    <property type="nucleotide sequence ID" value="NZ_QSOI01000017.1"/>
</dbReference>
<reference evidence="2 3" key="1">
    <citation type="submission" date="2018-08" db="EMBL/GenBank/DDBJ databases">
        <title>A genome reference for cultivated species of the human gut microbiota.</title>
        <authorList>
            <person name="Zou Y."/>
            <person name="Xue W."/>
            <person name="Luo G."/>
        </authorList>
    </citation>
    <scope>NUCLEOTIDE SEQUENCE [LARGE SCALE GENOMIC DNA]</scope>
    <source>
        <strain evidence="2 3">TM09-19AC</strain>
    </source>
</reference>
<accession>A0A3E4EZS6</accession>
<evidence type="ECO:0000313" key="2">
    <source>
        <dbReference type="EMBL" id="RGI82152.1"/>
    </source>
</evidence>
<organism evidence="2 3">
    <name type="scientific">Dorea formicigenerans</name>
    <dbReference type="NCBI Taxonomy" id="39486"/>
    <lineage>
        <taxon>Bacteria</taxon>
        <taxon>Bacillati</taxon>
        <taxon>Bacillota</taxon>
        <taxon>Clostridia</taxon>
        <taxon>Lachnospirales</taxon>
        <taxon>Lachnospiraceae</taxon>
        <taxon>Dorea</taxon>
    </lineage>
</organism>